<feature type="transmembrane region" description="Helical" evidence="1">
    <location>
        <begin position="99"/>
        <end position="130"/>
    </location>
</feature>
<feature type="transmembrane region" description="Helical" evidence="1">
    <location>
        <begin position="55"/>
        <end position="79"/>
    </location>
</feature>
<name>M5GBH5_DACPD</name>
<keyword evidence="4" id="KW-1185">Reference proteome</keyword>
<dbReference type="Proteomes" id="UP000030653">
    <property type="component" value="Unassembled WGS sequence"/>
</dbReference>
<keyword evidence="1" id="KW-0472">Membrane</keyword>
<protein>
    <recommendedName>
        <fullName evidence="2">DUF6533 domain-containing protein</fullName>
    </recommendedName>
</protein>
<dbReference type="EMBL" id="JH795860">
    <property type="protein sequence ID" value="EJU03407.1"/>
    <property type="molecule type" value="Genomic_DNA"/>
</dbReference>
<evidence type="ECO:0000259" key="2">
    <source>
        <dbReference type="Pfam" id="PF20151"/>
    </source>
</evidence>
<reference evidence="3 4" key="1">
    <citation type="journal article" date="2012" name="Science">
        <title>The Paleozoic origin of enzymatic lignin decomposition reconstructed from 31 fungal genomes.</title>
        <authorList>
            <person name="Floudas D."/>
            <person name="Binder M."/>
            <person name="Riley R."/>
            <person name="Barry K."/>
            <person name="Blanchette R.A."/>
            <person name="Henrissat B."/>
            <person name="Martinez A.T."/>
            <person name="Otillar R."/>
            <person name="Spatafora J.W."/>
            <person name="Yadav J.S."/>
            <person name="Aerts A."/>
            <person name="Benoit I."/>
            <person name="Boyd A."/>
            <person name="Carlson A."/>
            <person name="Copeland A."/>
            <person name="Coutinho P.M."/>
            <person name="de Vries R.P."/>
            <person name="Ferreira P."/>
            <person name="Findley K."/>
            <person name="Foster B."/>
            <person name="Gaskell J."/>
            <person name="Glotzer D."/>
            <person name="Gorecki P."/>
            <person name="Heitman J."/>
            <person name="Hesse C."/>
            <person name="Hori C."/>
            <person name="Igarashi K."/>
            <person name="Jurgens J.A."/>
            <person name="Kallen N."/>
            <person name="Kersten P."/>
            <person name="Kohler A."/>
            <person name="Kuees U."/>
            <person name="Kumar T.K.A."/>
            <person name="Kuo A."/>
            <person name="LaButti K."/>
            <person name="Larrondo L.F."/>
            <person name="Lindquist E."/>
            <person name="Ling A."/>
            <person name="Lombard V."/>
            <person name="Lucas S."/>
            <person name="Lundell T."/>
            <person name="Martin R."/>
            <person name="McLaughlin D.J."/>
            <person name="Morgenstern I."/>
            <person name="Morin E."/>
            <person name="Murat C."/>
            <person name="Nagy L.G."/>
            <person name="Nolan M."/>
            <person name="Ohm R.A."/>
            <person name="Patyshakuliyeva A."/>
            <person name="Rokas A."/>
            <person name="Ruiz-Duenas F.J."/>
            <person name="Sabat G."/>
            <person name="Salamov A."/>
            <person name="Samejima M."/>
            <person name="Schmutz J."/>
            <person name="Slot J.C."/>
            <person name="St John F."/>
            <person name="Stenlid J."/>
            <person name="Sun H."/>
            <person name="Sun S."/>
            <person name="Syed K."/>
            <person name="Tsang A."/>
            <person name="Wiebenga A."/>
            <person name="Young D."/>
            <person name="Pisabarro A."/>
            <person name="Eastwood D.C."/>
            <person name="Martin F."/>
            <person name="Cullen D."/>
            <person name="Grigoriev I.V."/>
            <person name="Hibbett D.S."/>
        </authorList>
    </citation>
    <scope>NUCLEOTIDE SEQUENCE [LARGE SCALE GENOMIC DNA]</scope>
    <source>
        <strain evidence="3 4">DJM-731 SS1</strain>
    </source>
</reference>
<evidence type="ECO:0000313" key="4">
    <source>
        <dbReference type="Proteomes" id="UP000030653"/>
    </source>
</evidence>
<feature type="transmembrane region" description="Helical" evidence="1">
    <location>
        <begin position="194"/>
        <end position="214"/>
    </location>
</feature>
<evidence type="ECO:0000256" key="1">
    <source>
        <dbReference type="SAM" id="Phobius"/>
    </source>
</evidence>
<sequence length="295" mass="33396">MLVGLVLDVTDVANAFATSYIEAAAMVYSTLYDHLLTLSEEIELIWKLSFSLVKILFLINQYSVLGVMLIQTWSMAGFVTGLNDHVCHDLFFAVSTWQLIAGGGILPCGLCTANFIAILISAIINIWILLGNISYAPQINQCVCMQHPEYVWVIWVTPLIYETIIFGMIAYKTWTHLQEDIQMPIITMLWQDGILYFTVLIAVCLYTILVWIVAPRDSRYITPSWVAEELSLLPMFEWLGIQVITWMEGINEVDSDAIACRAMGIQAGNLVHLQPMSMLCRDIASKRRETEVMRD</sequence>
<evidence type="ECO:0000313" key="3">
    <source>
        <dbReference type="EMBL" id="EJU03407.1"/>
    </source>
</evidence>
<dbReference type="InterPro" id="IPR045340">
    <property type="entry name" value="DUF6533"/>
</dbReference>
<dbReference type="OMA" id="SAIINIW"/>
<proteinExistence type="predicted"/>
<dbReference type="RefSeq" id="XP_040630301.1">
    <property type="nucleotide sequence ID" value="XM_040776844.1"/>
</dbReference>
<dbReference type="GeneID" id="63691906"/>
<feature type="transmembrane region" description="Helical" evidence="1">
    <location>
        <begin position="150"/>
        <end position="174"/>
    </location>
</feature>
<feature type="domain" description="DUF6533" evidence="2">
    <location>
        <begin position="30"/>
        <end position="65"/>
    </location>
</feature>
<dbReference type="Pfam" id="PF20151">
    <property type="entry name" value="DUF6533"/>
    <property type="match status" value="1"/>
</dbReference>
<keyword evidence="1" id="KW-1133">Transmembrane helix</keyword>
<accession>M5GBH5</accession>
<dbReference type="HOGENOM" id="CLU_799312_0_0_1"/>
<keyword evidence="1" id="KW-0812">Transmembrane</keyword>
<dbReference type="OrthoDB" id="2638860at2759"/>
<gene>
    <name evidence="3" type="ORF">DACRYDRAFT_88321</name>
</gene>
<organism evidence="3 4">
    <name type="scientific">Dacryopinax primogenitus (strain DJM 731)</name>
    <name type="common">Brown rot fungus</name>
    <dbReference type="NCBI Taxonomy" id="1858805"/>
    <lineage>
        <taxon>Eukaryota</taxon>
        <taxon>Fungi</taxon>
        <taxon>Dikarya</taxon>
        <taxon>Basidiomycota</taxon>
        <taxon>Agaricomycotina</taxon>
        <taxon>Dacrymycetes</taxon>
        <taxon>Dacrymycetales</taxon>
        <taxon>Dacrymycetaceae</taxon>
        <taxon>Dacryopinax</taxon>
    </lineage>
</organism>
<dbReference type="AlphaFoldDB" id="M5GBH5"/>